<dbReference type="SMART" id="SM00429">
    <property type="entry name" value="IPT"/>
    <property type="match status" value="1"/>
</dbReference>
<dbReference type="GO" id="GO:0035206">
    <property type="term" value="P:regulation of hemocyte proliferation"/>
    <property type="evidence" value="ECO:0007669"/>
    <property type="project" value="UniProtKB-ARBA"/>
</dbReference>
<dbReference type="InterPro" id="IPR037059">
    <property type="entry name" value="RHD_DNA_bind_dom_sf"/>
</dbReference>
<dbReference type="PANTHER" id="PTHR24169:SF25">
    <property type="entry name" value="DORSAL-RELATED IMMUNITY FACTOR DIF-RELATED"/>
    <property type="match status" value="1"/>
</dbReference>
<sequence>MDLGLIANGTDDGLSADNDENINISDVIDVIRSTDPEFSEQNMYSGGGEVHGGPTVPQGAVPNLTPEQQLRRNAYVVITEQPASKALRFRYECEGRSAGSIPGENSTPENKTFPSIQIVGYRGRAFVVVSCVTKDKPYRAHPHNLVGKEGCKKGVCTMQVNTDTMSVTFSNLGIQCVKKKDIEEALKARELIKVDPFGNGFAHRSQPSNIDLNAVRLCFQVFLEDTPGKFTPLRVVVSNPIYDKKAMSDLVICTMSDCTASVAGGQRIILLCEKVAKEDIQVRLFEERDGQLIWEGFADFQHTDVHKQVAITFRTPKYRTLEVDRPVNAQIQLRRPSDSATSTPLKFQLLPLDSDPHELKRKRQKIDGDPKHLLWQLQGQNASTSNTAGQHLDYKLNIPLSSSPQAGNPMNQFDQSLVKTEPRDASPLPYMFTGGSYRCNQDTPSPQPFNVPYNNPSPLGADQTSQYNLPHYDQMNNFQNQQTIDWNAGLPVMNDLNRVMNIDPQAPIQGGPTSSMLDMDSQQLVQLNSGDLSGILEHLDRAQAIRVSADHENMTDSLSKLEMSALNNM</sequence>
<dbReference type="Gene3D" id="2.60.40.340">
    <property type="entry name" value="Rel homology domain (RHD), DNA-binding domain"/>
    <property type="match status" value="1"/>
</dbReference>
<dbReference type="EMBL" id="GIIL01005911">
    <property type="protein sequence ID" value="NOV49637.1"/>
    <property type="molecule type" value="Transcribed_RNA"/>
</dbReference>
<dbReference type="Gene3D" id="2.60.40.10">
    <property type="entry name" value="Immunoglobulins"/>
    <property type="match status" value="1"/>
</dbReference>
<dbReference type="InterPro" id="IPR033926">
    <property type="entry name" value="IPT_NFkappaB"/>
</dbReference>
<dbReference type="AlphaFoldDB" id="A0A6M2DYI8"/>
<dbReference type="SUPFAM" id="SSF49417">
    <property type="entry name" value="p53-like transcription factors"/>
    <property type="match status" value="1"/>
</dbReference>
<dbReference type="GO" id="GO:0008063">
    <property type="term" value="P:Toll signaling pathway"/>
    <property type="evidence" value="ECO:0007669"/>
    <property type="project" value="UniProtKB-ARBA"/>
</dbReference>
<dbReference type="FunFam" id="2.60.40.340:FF:000006">
    <property type="entry name" value="Dorsal isoform 1-B"/>
    <property type="match status" value="1"/>
</dbReference>
<dbReference type="PROSITE" id="PS50254">
    <property type="entry name" value="REL_2"/>
    <property type="match status" value="1"/>
</dbReference>
<dbReference type="InterPro" id="IPR014756">
    <property type="entry name" value="Ig_E-set"/>
</dbReference>
<dbReference type="GO" id="GO:0033554">
    <property type="term" value="P:cellular response to stress"/>
    <property type="evidence" value="ECO:0007669"/>
    <property type="project" value="TreeGrafter"/>
</dbReference>
<dbReference type="GO" id="GO:0001228">
    <property type="term" value="F:DNA-binding transcription activator activity, RNA polymerase II-specific"/>
    <property type="evidence" value="ECO:0007669"/>
    <property type="project" value="UniProtKB-ARBA"/>
</dbReference>
<name>A0A6M2DYI8_XENCH</name>
<dbReference type="InterPro" id="IPR013783">
    <property type="entry name" value="Ig-like_fold"/>
</dbReference>
<dbReference type="GO" id="GO:0002225">
    <property type="term" value="P:positive regulation of antimicrobial peptide production"/>
    <property type="evidence" value="ECO:0007669"/>
    <property type="project" value="UniProtKB-ARBA"/>
</dbReference>
<dbReference type="InterPro" id="IPR030492">
    <property type="entry name" value="RHD_CS"/>
</dbReference>
<dbReference type="Pfam" id="PF00554">
    <property type="entry name" value="RHD_DNA_bind"/>
    <property type="match status" value="1"/>
</dbReference>
<accession>A0A6M2DYI8</accession>
<evidence type="ECO:0000256" key="1">
    <source>
        <dbReference type="SAM" id="MobiDB-lite"/>
    </source>
</evidence>
<dbReference type="GO" id="GO:0005737">
    <property type="term" value="C:cytoplasm"/>
    <property type="evidence" value="ECO:0007669"/>
    <property type="project" value="InterPro"/>
</dbReference>
<dbReference type="GO" id="GO:0045087">
    <property type="term" value="P:innate immune response"/>
    <property type="evidence" value="ECO:0007669"/>
    <property type="project" value="TreeGrafter"/>
</dbReference>
<dbReference type="InterPro" id="IPR008967">
    <property type="entry name" value="p53-like_TF_DNA-bd_sf"/>
</dbReference>
<dbReference type="GO" id="GO:0038061">
    <property type="term" value="P:non-canonical NF-kappaB signal transduction"/>
    <property type="evidence" value="ECO:0007669"/>
    <property type="project" value="TreeGrafter"/>
</dbReference>
<dbReference type="PANTHER" id="PTHR24169">
    <property type="entry name" value="NUCLEAR FACTOR NF-KAPPA-B PROTEIN"/>
    <property type="match status" value="1"/>
</dbReference>
<dbReference type="PROSITE" id="PS01204">
    <property type="entry name" value="REL_1"/>
    <property type="match status" value="1"/>
</dbReference>
<dbReference type="PRINTS" id="PR00057">
    <property type="entry name" value="NFKBTNSCPFCT"/>
</dbReference>
<dbReference type="GO" id="GO:0000978">
    <property type="term" value="F:RNA polymerase II cis-regulatory region sequence-specific DNA binding"/>
    <property type="evidence" value="ECO:0007669"/>
    <property type="project" value="TreeGrafter"/>
</dbReference>
<evidence type="ECO:0000259" key="2">
    <source>
        <dbReference type="PROSITE" id="PS50254"/>
    </source>
</evidence>
<feature type="region of interest" description="Disordered" evidence="1">
    <location>
        <begin position="38"/>
        <end position="63"/>
    </location>
</feature>
<dbReference type="FunFam" id="2.60.40.10:FF:000046">
    <property type="entry name" value="Nuclear factor NF-kappa-B p105 subunit"/>
    <property type="match status" value="1"/>
</dbReference>
<dbReference type="GO" id="GO:0048935">
    <property type="term" value="P:peripheral nervous system neuron development"/>
    <property type="evidence" value="ECO:0007669"/>
    <property type="project" value="UniProtKB-ARBA"/>
</dbReference>
<reference evidence="3" key="1">
    <citation type="submission" date="2020-03" db="EMBL/GenBank/DDBJ databases">
        <title>Transcriptomic Profiling of the Digestive Tract of the Rat Flea, Xenopsylla cheopis, Following Blood Feeding and Infection with Yersinia pestis.</title>
        <authorList>
            <person name="Bland D.M."/>
            <person name="Martens C.A."/>
            <person name="Virtaneva K."/>
            <person name="Kanakabandi K."/>
            <person name="Long D."/>
            <person name="Rosenke R."/>
            <person name="Saturday G.A."/>
            <person name="Hoyt F.H."/>
            <person name="Bruno D.P."/>
            <person name="Ribeiro J.M.C."/>
            <person name="Hinnebusch J."/>
        </authorList>
    </citation>
    <scope>NUCLEOTIDE SEQUENCE</scope>
</reference>
<dbReference type="InterPro" id="IPR032397">
    <property type="entry name" value="RHD_dimer"/>
</dbReference>
<feature type="domain" description="RHD" evidence="2">
    <location>
        <begin position="71"/>
        <end position="248"/>
    </location>
</feature>
<protein>
    <submittedName>
        <fullName evidence="3">Putative transforming protein</fullName>
    </submittedName>
</protein>
<dbReference type="Pfam" id="PF16179">
    <property type="entry name" value="RHD_dimer"/>
    <property type="match status" value="1"/>
</dbReference>
<dbReference type="GO" id="GO:0007249">
    <property type="term" value="P:canonical NF-kappaB signal transduction"/>
    <property type="evidence" value="ECO:0007669"/>
    <property type="project" value="TreeGrafter"/>
</dbReference>
<dbReference type="InterPro" id="IPR000451">
    <property type="entry name" value="NFkB/Dor"/>
</dbReference>
<dbReference type="InterPro" id="IPR002909">
    <property type="entry name" value="IPT_dom"/>
</dbReference>
<dbReference type="GO" id="GO:0005654">
    <property type="term" value="C:nucleoplasm"/>
    <property type="evidence" value="ECO:0007669"/>
    <property type="project" value="UniProtKB-ARBA"/>
</dbReference>
<proteinExistence type="predicted"/>
<dbReference type="CDD" id="cd01177">
    <property type="entry name" value="IPT_NFkappaB"/>
    <property type="match status" value="1"/>
</dbReference>
<organism evidence="3">
    <name type="scientific">Xenopsylla cheopis</name>
    <name type="common">Oriental rat flea</name>
    <name type="synonym">Pulex cheopis</name>
    <dbReference type="NCBI Taxonomy" id="163159"/>
    <lineage>
        <taxon>Eukaryota</taxon>
        <taxon>Metazoa</taxon>
        <taxon>Ecdysozoa</taxon>
        <taxon>Arthropoda</taxon>
        <taxon>Hexapoda</taxon>
        <taxon>Insecta</taxon>
        <taxon>Pterygota</taxon>
        <taxon>Neoptera</taxon>
        <taxon>Endopterygota</taxon>
        <taxon>Siphonaptera</taxon>
        <taxon>Pulicidae</taxon>
        <taxon>Xenopsyllinae</taxon>
        <taxon>Xenopsylla</taxon>
    </lineage>
</organism>
<dbReference type="SUPFAM" id="SSF81296">
    <property type="entry name" value="E set domains"/>
    <property type="match status" value="1"/>
</dbReference>
<evidence type="ECO:0000313" key="3">
    <source>
        <dbReference type="EMBL" id="NOV49637.1"/>
    </source>
</evidence>
<dbReference type="GO" id="GO:0034097">
    <property type="term" value="P:response to cytokine"/>
    <property type="evidence" value="ECO:0007669"/>
    <property type="project" value="TreeGrafter"/>
</dbReference>
<dbReference type="InterPro" id="IPR011539">
    <property type="entry name" value="RHD_DNA_bind_dom"/>
</dbReference>